<evidence type="ECO:0000313" key="3">
    <source>
        <dbReference type="Proteomes" id="UP001151760"/>
    </source>
</evidence>
<comment type="caution">
    <text evidence="2">The sequence shown here is derived from an EMBL/GenBank/DDBJ whole genome shotgun (WGS) entry which is preliminary data.</text>
</comment>
<reference evidence="2" key="2">
    <citation type="submission" date="2022-01" db="EMBL/GenBank/DDBJ databases">
        <authorList>
            <person name="Yamashiro T."/>
            <person name="Shiraishi A."/>
            <person name="Satake H."/>
            <person name="Nakayama K."/>
        </authorList>
    </citation>
    <scope>NUCLEOTIDE SEQUENCE</scope>
</reference>
<evidence type="ECO:0000313" key="2">
    <source>
        <dbReference type="EMBL" id="GJT23994.1"/>
    </source>
</evidence>
<accession>A0ABQ5CGL5</accession>
<sequence length="217" mass="24532">MTNKIDSVLKAITYQRTGALPSDTVKNPKLNVNSTSLVSSAHYYPTIDPQCSTQIYDSINAITICPKRPGESQTGKPEEEEQDEDNPENINTNPSSPPDPSVSFITEKFRDDGDMMFYEIIKKNDDSHKEEPKVGENTRAGELEVEYFDVFPTRSELAYHKYLMCGPIPLIFLRNPIIIEGCPSNLKIPCNIGHVHIEKAYIDLNSPMNIMTRMLYN</sequence>
<dbReference type="EMBL" id="BQNB010014099">
    <property type="protein sequence ID" value="GJT23994.1"/>
    <property type="molecule type" value="Genomic_DNA"/>
</dbReference>
<gene>
    <name evidence="2" type="ORF">Tco_0893931</name>
</gene>
<keyword evidence="3" id="KW-1185">Reference proteome</keyword>
<proteinExistence type="predicted"/>
<name>A0ABQ5CGL5_9ASTR</name>
<organism evidence="2 3">
    <name type="scientific">Tanacetum coccineum</name>
    <dbReference type="NCBI Taxonomy" id="301880"/>
    <lineage>
        <taxon>Eukaryota</taxon>
        <taxon>Viridiplantae</taxon>
        <taxon>Streptophyta</taxon>
        <taxon>Embryophyta</taxon>
        <taxon>Tracheophyta</taxon>
        <taxon>Spermatophyta</taxon>
        <taxon>Magnoliopsida</taxon>
        <taxon>eudicotyledons</taxon>
        <taxon>Gunneridae</taxon>
        <taxon>Pentapetalae</taxon>
        <taxon>asterids</taxon>
        <taxon>campanulids</taxon>
        <taxon>Asterales</taxon>
        <taxon>Asteraceae</taxon>
        <taxon>Asteroideae</taxon>
        <taxon>Anthemideae</taxon>
        <taxon>Anthemidinae</taxon>
        <taxon>Tanacetum</taxon>
    </lineage>
</organism>
<reference evidence="2" key="1">
    <citation type="journal article" date="2022" name="Int. J. Mol. Sci.">
        <title>Draft Genome of Tanacetum Coccineum: Genomic Comparison of Closely Related Tanacetum-Family Plants.</title>
        <authorList>
            <person name="Yamashiro T."/>
            <person name="Shiraishi A."/>
            <person name="Nakayama K."/>
            <person name="Satake H."/>
        </authorList>
    </citation>
    <scope>NUCLEOTIDE SEQUENCE</scope>
</reference>
<protein>
    <submittedName>
        <fullName evidence="2">Uncharacterized protein</fullName>
    </submittedName>
</protein>
<dbReference type="Proteomes" id="UP001151760">
    <property type="component" value="Unassembled WGS sequence"/>
</dbReference>
<feature type="region of interest" description="Disordered" evidence="1">
    <location>
        <begin position="66"/>
        <end position="105"/>
    </location>
</feature>
<feature type="compositionally biased region" description="Acidic residues" evidence="1">
    <location>
        <begin position="78"/>
        <end position="87"/>
    </location>
</feature>
<evidence type="ECO:0000256" key="1">
    <source>
        <dbReference type="SAM" id="MobiDB-lite"/>
    </source>
</evidence>